<sequence>MQTTNYTFLVPETTSHDMQRRPYHLVHLWNPSYGAYVIPSPYMGTVPHPSYGAITAPLPLSPYHTRRQYLAYVPSTHYSLPSPQHYPVTVPIGPRQSSIPRWQRSANIPPRQNRGYIPSRQRRANIPPRQRRNYVSVMQGGPTALSYADRVQPQLSDEPELVIYDPPPQVLEIDDVIQGGGTPAAEHALKSLPSVIVSLDDDGADCVICFDKMCSHDDKDITKLPCDHLFHRHCIVHWLSSNNTCPICRFMLPIDETTHQA</sequence>
<dbReference type="PROSITE" id="PS50089">
    <property type="entry name" value="ZF_RING_2"/>
    <property type="match status" value="1"/>
</dbReference>
<dbReference type="GO" id="GO:0016567">
    <property type="term" value="P:protein ubiquitination"/>
    <property type="evidence" value="ECO:0007669"/>
    <property type="project" value="TreeGrafter"/>
</dbReference>
<comment type="caution">
    <text evidence="6">The sequence shown here is derived from an EMBL/GenBank/DDBJ whole genome shotgun (WGS) entry which is preliminary data.</text>
</comment>
<evidence type="ECO:0000256" key="2">
    <source>
        <dbReference type="ARBA" id="ARBA00022771"/>
    </source>
</evidence>
<dbReference type="CDD" id="cd16454">
    <property type="entry name" value="RING-H2_PA-TM-RING"/>
    <property type="match status" value="1"/>
</dbReference>
<evidence type="ECO:0000256" key="1">
    <source>
        <dbReference type="ARBA" id="ARBA00022723"/>
    </source>
</evidence>
<dbReference type="GO" id="GO:0061630">
    <property type="term" value="F:ubiquitin protein ligase activity"/>
    <property type="evidence" value="ECO:0007669"/>
    <property type="project" value="TreeGrafter"/>
</dbReference>
<evidence type="ECO:0000256" key="4">
    <source>
        <dbReference type="PROSITE-ProRule" id="PRU00175"/>
    </source>
</evidence>
<dbReference type="Gene3D" id="3.30.40.10">
    <property type="entry name" value="Zinc/RING finger domain, C3HC4 (zinc finger)"/>
    <property type="match status" value="1"/>
</dbReference>
<keyword evidence="7" id="KW-1185">Reference proteome</keyword>
<dbReference type="InterPro" id="IPR013083">
    <property type="entry name" value="Znf_RING/FYVE/PHD"/>
</dbReference>
<name>A0A833RUS5_9POAL</name>
<dbReference type="PANTHER" id="PTHR15710">
    <property type="entry name" value="E3 UBIQUITIN-PROTEIN LIGASE PRAJA"/>
    <property type="match status" value="1"/>
</dbReference>
<keyword evidence="3" id="KW-0862">Zinc</keyword>
<organism evidence="6 7">
    <name type="scientific">Carex littledalei</name>
    <dbReference type="NCBI Taxonomy" id="544730"/>
    <lineage>
        <taxon>Eukaryota</taxon>
        <taxon>Viridiplantae</taxon>
        <taxon>Streptophyta</taxon>
        <taxon>Embryophyta</taxon>
        <taxon>Tracheophyta</taxon>
        <taxon>Spermatophyta</taxon>
        <taxon>Magnoliopsida</taxon>
        <taxon>Liliopsida</taxon>
        <taxon>Poales</taxon>
        <taxon>Cyperaceae</taxon>
        <taxon>Cyperoideae</taxon>
        <taxon>Cariceae</taxon>
        <taxon>Carex</taxon>
        <taxon>Carex subgen. Euthyceras</taxon>
    </lineage>
</organism>
<keyword evidence="2 4" id="KW-0863">Zinc-finger</keyword>
<dbReference type="GO" id="GO:0008270">
    <property type="term" value="F:zinc ion binding"/>
    <property type="evidence" value="ECO:0007669"/>
    <property type="project" value="UniProtKB-KW"/>
</dbReference>
<gene>
    <name evidence="6" type="ORF">FCM35_KLT09937</name>
</gene>
<dbReference type="GO" id="GO:0005737">
    <property type="term" value="C:cytoplasm"/>
    <property type="evidence" value="ECO:0007669"/>
    <property type="project" value="TreeGrafter"/>
</dbReference>
<accession>A0A833RUS5</accession>
<keyword evidence="1" id="KW-0479">Metal-binding</keyword>
<dbReference type="InterPro" id="IPR011016">
    <property type="entry name" value="Znf_RING-CH"/>
</dbReference>
<feature type="domain" description="RING-type" evidence="5">
    <location>
        <begin position="206"/>
        <end position="249"/>
    </location>
</feature>
<protein>
    <submittedName>
        <fullName evidence="6">E3 ubiquitin-protein ligase RING1-like protein</fullName>
    </submittedName>
</protein>
<dbReference type="Proteomes" id="UP000623129">
    <property type="component" value="Unassembled WGS sequence"/>
</dbReference>
<dbReference type="OrthoDB" id="688307at2759"/>
<dbReference type="AlphaFoldDB" id="A0A833RUS5"/>
<dbReference type="InterPro" id="IPR001841">
    <property type="entry name" value="Znf_RING"/>
</dbReference>
<dbReference type="SMART" id="SM00744">
    <property type="entry name" value="RINGv"/>
    <property type="match status" value="1"/>
</dbReference>
<dbReference type="EMBL" id="SWLB01000002">
    <property type="protein sequence ID" value="KAF3341093.1"/>
    <property type="molecule type" value="Genomic_DNA"/>
</dbReference>
<dbReference type="Pfam" id="PF13639">
    <property type="entry name" value="zf-RING_2"/>
    <property type="match status" value="1"/>
</dbReference>
<proteinExistence type="predicted"/>
<evidence type="ECO:0000313" key="6">
    <source>
        <dbReference type="EMBL" id="KAF3341093.1"/>
    </source>
</evidence>
<dbReference type="SUPFAM" id="SSF57850">
    <property type="entry name" value="RING/U-box"/>
    <property type="match status" value="1"/>
</dbReference>
<reference evidence="6" key="1">
    <citation type="submission" date="2020-01" db="EMBL/GenBank/DDBJ databases">
        <title>Genome sequence of Kobresia littledalei, the first chromosome-level genome in the family Cyperaceae.</title>
        <authorList>
            <person name="Qu G."/>
        </authorList>
    </citation>
    <scope>NUCLEOTIDE SEQUENCE</scope>
    <source>
        <strain evidence="6">C.B.Clarke</strain>
        <tissue evidence="6">Leaf</tissue>
    </source>
</reference>
<dbReference type="PANTHER" id="PTHR15710:SF243">
    <property type="entry name" value="E3 UBIQUITIN-PROTEIN LIGASE PRAJA-2 ISOFORM X1"/>
    <property type="match status" value="1"/>
</dbReference>
<evidence type="ECO:0000259" key="5">
    <source>
        <dbReference type="PROSITE" id="PS50089"/>
    </source>
</evidence>
<evidence type="ECO:0000313" key="7">
    <source>
        <dbReference type="Proteomes" id="UP000623129"/>
    </source>
</evidence>
<dbReference type="SMART" id="SM00184">
    <property type="entry name" value="RING"/>
    <property type="match status" value="1"/>
</dbReference>
<evidence type="ECO:0000256" key="3">
    <source>
        <dbReference type="ARBA" id="ARBA00022833"/>
    </source>
</evidence>